<dbReference type="GO" id="GO:0045893">
    <property type="term" value="P:positive regulation of DNA-templated transcription"/>
    <property type="evidence" value="ECO:0007669"/>
    <property type="project" value="TreeGrafter"/>
</dbReference>
<dbReference type="CTD" id="58476"/>
<organism evidence="12">
    <name type="scientific">Castor canadensis</name>
    <name type="common">American beaver</name>
    <dbReference type="NCBI Taxonomy" id="51338"/>
    <lineage>
        <taxon>Eukaryota</taxon>
        <taxon>Metazoa</taxon>
        <taxon>Chordata</taxon>
        <taxon>Craniata</taxon>
        <taxon>Vertebrata</taxon>
        <taxon>Euteleostomi</taxon>
        <taxon>Mammalia</taxon>
        <taxon>Eutheria</taxon>
        <taxon>Euarchontoglires</taxon>
        <taxon>Glires</taxon>
        <taxon>Rodentia</taxon>
        <taxon>Castorimorpha</taxon>
        <taxon>Castoridae</taxon>
        <taxon>Castor</taxon>
    </lineage>
</organism>
<dbReference type="GO" id="GO:0016605">
    <property type="term" value="C:PML body"/>
    <property type="evidence" value="ECO:0007669"/>
    <property type="project" value="UniProtKB-SubCell"/>
</dbReference>
<protein>
    <submittedName>
        <fullName evidence="12 15 16">Tumor protein p53-inducible nuclear protein 2</fullName>
    </submittedName>
</protein>
<keyword evidence="6" id="KW-0805">Transcription regulation</keyword>
<dbReference type="RefSeq" id="XP_020018577.1">
    <property type="nucleotide sequence ID" value="XM_020162988.1"/>
</dbReference>
<dbReference type="PANTHER" id="PTHR31671:SF2">
    <property type="entry name" value="TUMOR PROTEIN P53-INDUCIBLE NUCLEAR PROTEIN 2"/>
    <property type="match status" value="1"/>
</dbReference>
<sequence length="221" mass="24234">MFQRLTSLFFSTPSPPEDTDCTRAFISEEDEVDGWLIIDLPDSYVAPPSPGAAPVPAGRPPPAPSLMDESWFVTPPACFTAEGPGLGPARLQSSPLEDLLIEHPSMSVYVTGSTIVLEPGPPSPNPDAALPDSDLSDGELVPGLREPRALQHAAAPLPARAVLLEKATQARWLQRARQRAERHTLSAKVVQRQNRARESRPRRSKHQGSFIYQPSQRQFNY</sequence>
<keyword evidence="10" id="KW-0968">Cytoplasmic vesicle</keyword>
<keyword evidence="4" id="KW-0963">Cytoplasm</keyword>
<keyword evidence="8" id="KW-0804">Transcription</keyword>
<evidence type="ECO:0000256" key="2">
    <source>
        <dbReference type="ARBA" id="ARBA00004419"/>
    </source>
</evidence>
<dbReference type="GeneID" id="109685895"/>
<comment type="subcellular location">
    <subcellularLocation>
        <location evidence="3">Cytoplasm</location>
        <location evidence="3">Cytosol</location>
    </subcellularLocation>
    <subcellularLocation>
        <location evidence="2">Cytoplasmic vesicle</location>
        <location evidence="2">Autophagosome</location>
    </subcellularLocation>
    <subcellularLocation>
        <location evidence="1">Nucleus</location>
        <location evidence="1">PML body</location>
    </subcellularLocation>
</comment>
<evidence type="ECO:0000313" key="16">
    <source>
        <dbReference type="RefSeq" id="XP_020018578.1"/>
    </source>
</evidence>
<evidence type="ECO:0000256" key="5">
    <source>
        <dbReference type="ARBA" id="ARBA00023006"/>
    </source>
</evidence>
<evidence type="ECO:0000313" key="13">
    <source>
        <dbReference type="Ensembl" id="ENSCCNP00000002106.1"/>
    </source>
</evidence>
<reference evidence="12" key="1">
    <citation type="journal article" date="2017" name="G3 (Bethesda)">
        <title>De Novo Genome and Transcriptome Assembly of the Canadian Beaver (Castor canadensis).</title>
        <authorList>
            <person name="Lok S."/>
            <person name="Paton T.A."/>
            <person name="Wang Z."/>
            <person name="Kaur G."/>
            <person name="Walker S."/>
            <person name="Yuen R.K."/>
            <person name="Sung W.W."/>
            <person name="Whitney J."/>
            <person name="Buchanan J.A."/>
            <person name="Trost B."/>
            <person name="Singh N."/>
            <person name="Apresto B."/>
            <person name="Chen N."/>
            <person name="Coole M."/>
            <person name="Dawson T.J."/>
            <person name="Ho K.Y."/>
            <person name="Hu Z."/>
            <person name="Pullenayegum S."/>
            <person name="Samler K."/>
            <person name="Shipstone A."/>
            <person name="Tsoi F."/>
            <person name="Wang T."/>
            <person name="Pereira S.L."/>
            <person name="Rostami P."/>
            <person name="Ryan C.A."/>
            <person name="Tong A.H."/>
            <person name="Ng K."/>
            <person name="Sundaravadanam Y."/>
            <person name="Simpson J.T."/>
            <person name="Lim B.K."/>
            <person name="Engstrom M.D."/>
            <person name="Dutton C.J."/>
            <person name="Kerr K.C."/>
            <person name="Franke M."/>
            <person name="Rapley W."/>
            <person name="Wintle R.F."/>
            <person name="Scherer S.W."/>
        </authorList>
    </citation>
    <scope>NUCLEOTIDE SEQUENCE</scope>
    <source>
        <strain evidence="12">ROM106880</strain>
        <tissue evidence="12">Muscle</tissue>
    </source>
</reference>
<dbReference type="Proteomes" id="UP001732720">
    <property type="component" value="Chromosome 5"/>
</dbReference>
<evidence type="ECO:0000256" key="7">
    <source>
        <dbReference type="ARBA" id="ARBA00023159"/>
    </source>
</evidence>
<evidence type="ECO:0000256" key="1">
    <source>
        <dbReference type="ARBA" id="ARBA00004322"/>
    </source>
</evidence>
<evidence type="ECO:0000313" key="14">
    <source>
        <dbReference type="Proteomes" id="UP001732720"/>
    </source>
</evidence>
<reference evidence="15 16" key="3">
    <citation type="submission" date="2025-04" db="UniProtKB">
        <authorList>
            <consortium name="RefSeq"/>
        </authorList>
    </citation>
    <scope>IDENTIFICATION</scope>
    <source>
        <tissue evidence="15 16">Leukocyte</tissue>
    </source>
</reference>
<dbReference type="PANTHER" id="PTHR31671">
    <property type="entry name" value="DIABETES AND OBESITY REGULATED, ISOFORM G"/>
    <property type="match status" value="1"/>
</dbReference>
<evidence type="ECO:0000256" key="3">
    <source>
        <dbReference type="ARBA" id="ARBA00004514"/>
    </source>
</evidence>
<dbReference type="RefSeq" id="XP_020018578.1">
    <property type="nucleotide sequence ID" value="XM_020162989.1"/>
</dbReference>
<keyword evidence="7" id="KW-0010">Activator</keyword>
<dbReference type="EMBL" id="GFFV01004237">
    <property type="protein sequence ID" value="JAV35708.1"/>
    <property type="molecule type" value="Transcribed_RNA"/>
</dbReference>
<dbReference type="GO" id="GO:0005829">
    <property type="term" value="C:cytosol"/>
    <property type="evidence" value="ECO:0007669"/>
    <property type="project" value="UniProtKB-SubCell"/>
</dbReference>
<dbReference type="AlphaFoldDB" id="A0A250XWJ4"/>
<dbReference type="GO" id="GO:0000045">
    <property type="term" value="P:autophagosome assembly"/>
    <property type="evidence" value="ECO:0007669"/>
    <property type="project" value="TreeGrafter"/>
</dbReference>
<evidence type="ECO:0000256" key="6">
    <source>
        <dbReference type="ARBA" id="ARBA00023015"/>
    </source>
</evidence>
<gene>
    <name evidence="12" type="primary">TRP53INP2</name>
    <name evidence="13 15 16" type="synonym">Tp53inp2</name>
</gene>
<evidence type="ECO:0000256" key="4">
    <source>
        <dbReference type="ARBA" id="ARBA00022490"/>
    </source>
</evidence>
<keyword evidence="9" id="KW-0539">Nucleus</keyword>
<name>A0A250XWJ4_CASCN</name>
<evidence type="ECO:0000256" key="9">
    <source>
        <dbReference type="ARBA" id="ARBA00023242"/>
    </source>
</evidence>
<evidence type="ECO:0000256" key="8">
    <source>
        <dbReference type="ARBA" id="ARBA00023163"/>
    </source>
</evidence>
<dbReference type="Pfam" id="PF14839">
    <property type="entry name" value="DOR"/>
    <property type="match status" value="1"/>
</dbReference>
<proteinExistence type="predicted"/>
<evidence type="ECO:0000256" key="10">
    <source>
        <dbReference type="ARBA" id="ARBA00023329"/>
    </source>
</evidence>
<keyword evidence="5" id="KW-0072">Autophagy</keyword>
<dbReference type="GO" id="GO:0031410">
    <property type="term" value="C:cytoplasmic vesicle"/>
    <property type="evidence" value="ECO:0007669"/>
    <property type="project" value="UniProtKB-KW"/>
</dbReference>
<dbReference type="InterPro" id="IPR029431">
    <property type="entry name" value="TP53INP"/>
</dbReference>
<dbReference type="KEGG" id="ccan:109685895"/>
<feature type="region of interest" description="Disordered" evidence="11">
    <location>
        <begin position="177"/>
        <end position="221"/>
    </location>
</feature>
<evidence type="ECO:0000313" key="15">
    <source>
        <dbReference type="RefSeq" id="XP_020018577.1"/>
    </source>
</evidence>
<evidence type="ECO:0000313" key="12">
    <source>
        <dbReference type="EMBL" id="JAV35708.1"/>
    </source>
</evidence>
<feature type="compositionally biased region" description="Polar residues" evidence="11">
    <location>
        <begin position="210"/>
        <end position="221"/>
    </location>
</feature>
<reference evidence="13" key="2">
    <citation type="submission" date="2023-09" db="UniProtKB">
        <authorList>
            <consortium name="Ensembl"/>
        </authorList>
    </citation>
    <scope>IDENTIFICATION</scope>
</reference>
<dbReference type="GO" id="GO:0005776">
    <property type="term" value="C:autophagosome"/>
    <property type="evidence" value="ECO:0007669"/>
    <property type="project" value="UniProtKB-SubCell"/>
</dbReference>
<evidence type="ECO:0000256" key="11">
    <source>
        <dbReference type="SAM" id="MobiDB-lite"/>
    </source>
</evidence>
<keyword evidence="14" id="KW-1185">Reference proteome</keyword>
<dbReference type="OrthoDB" id="10041339at2759"/>
<accession>A0A250XWJ4</accession>
<dbReference type="Ensembl" id="ENSCCNT00000002801.1">
    <property type="protein sequence ID" value="ENSCCNP00000002106.1"/>
    <property type="gene ID" value="ENSCCNG00000002323.1"/>
</dbReference>